<name>A0A0M3I1Y4_ASCLU</name>
<dbReference type="GO" id="GO:0007015">
    <property type="term" value="P:actin filament organization"/>
    <property type="evidence" value="ECO:0007669"/>
    <property type="project" value="InterPro"/>
</dbReference>
<sequence length="410" mass="45020">LLHCSGIICYEGGTDALIRGSIGVKADQSLSVVFLVTAGAPGSGVMCVTLFGGVYWLDEKNSTNLSRLIDEQLDEGASAEVVASDCAAHPDSDILAILATWLVVIFLSFYFFEIFSWVVYDKHCMPIRYFAALFKISTDLSFTLGCKFELLNPPTFTRVTAESAIADNHHCWLIFTASRAARLFLVKASSITVEEVDSIGDIYPGLDLGDLPGSAVRSCCLQTSSYRWSVLGFDTGYVIVTSLSLKTNFIVDRTKLKFSGAISVLQLLRLEGREDKMLVLISSTLGPAAVWSLAMSADKSHFEWRRISVLNETRGHDTIVCSTASEYYIAIAAYDGLILVYRREDLLSEEAIIRSYSLIEHPAPAIAMKFLDDDQLAVLSTSGLHLIIPLYTPTSSVFTDEECKNSMINT</sequence>
<evidence type="ECO:0000256" key="1">
    <source>
        <dbReference type="SAM" id="Phobius"/>
    </source>
</evidence>
<keyword evidence="1" id="KW-0472">Membrane</keyword>
<organism evidence="2 3">
    <name type="scientific">Ascaris lumbricoides</name>
    <name type="common">Giant roundworm</name>
    <dbReference type="NCBI Taxonomy" id="6252"/>
    <lineage>
        <taxon>Eukaryota</taxon>
        <taxon>Metazoa</taxon>
        <taxon>Ecdysozoa</taxon>
        <taxon>Nematoda</taxon>
        <taxon>Chromadorea</taxon>
        <taxon>Rhabditida</taxon>
        <taxon>Spirurina</taxon>
        <taxon>Ascaridomorpha</taxon>
        <taxon>Ascaridoidea</taxon>
        <taxon>Ascarididae</taxon>
        <taxon>Ascaris</taxon>
    </lineage>
</organism>
<keyword evidence="2" id="KW-1185">Reference proteome</keyword>
<protein>
    <submittedName>
        <fullName evidence="3">RAB3GAP2_N domain-containing protein</fullName>
    </submittedName>
</protein>
<dbReference type="InterPro" id="IPR029982">
    <property type="entry name" value="Kptn"/>
</dbReference>
<dbReference type="GO" id="GO:1904262">
    <property type="term" value="P:negative regulation of TORC1 signaling"/>
    <property type="evidence" value="ECO:0007669"/>
    <property type="project" value="TreeGrafter"/>
</dbReference>
<dbReference type="Proteomes" id="UP000036681">
    <property type="component" value="Unplaced"/>
</dbReference>
<keyword evidence="1" id="KW-1133">Transmembrane helix</keyword>
<dbReference type="AlphaFoldDB" id="A0A0M3I1Y4"/>
<evidence type="ECO:0000313" key="3">
    <source>
        <dbReference type="WBParaSite" id="ALUE_0001038901-mRNA-1"/>
    </source>
</evidence>
<feature type="transmembrane region" description="Helical" evidence="1">
    <location>
        <begin position="32"/>
        <end position="57"/>
    </location>
</feature>
<dbReference type="GO" id="GO:0030027">
    <property type="term" value="C:lamellipodium"/>
    <property type="evidence" value="ECO:0007669"/>
    <property type="project" value="TreeGrafter"/>
</dbReference>
<feature type="transmembrane region" description="Helical" evidence="1">
    <location>
        <begin position="94"/>
        <end position="120"/>
    </location>
</feature>
<dbReference type="PANTHER" id="PTHR15435:SF2">
    <property type="entry name" value="KICSTOR COMPLEX PROTEIN KAPTIN"/>
    <property type="match status" value="1"/>
</dbReference>
<dbReference type="GO" id="GO:0034198">
    <property type="term" value="P:cellular response to amino acid starvation"/>
    <property type="evidence" value="ECO:0007669"/>
    <property type="project" value="TreeGrafter"/>
</dbReference>
<evidence type="ECO:0000313" key="2">
    <source>
        <dbReference type="Proteomes" id="UP000036681"/>
    </source>
</evidence>
<keyword evidence="1" id="KW-0812">Transmembrane</keyword>
<dbReference type="GO" id="GO:0051015">
    <property type="term" value="F:actin filament binding"/>
    <property type="evidence" value="ECO:0007669"/>
    <property type="project" value="TreeGrafter"/>
</dbReference>
<proteinExistence type="predicted"/>
<dbReference type="InterPro" id="IPR036322">
    <property type="entry name" value="WD40_repeat_dom_sf"/>
</dbReference>
<accession>A0A0M3I1Y4</accession>
<dbReference type="GO" id="GO:0015629">
    <property type="term" value="C:actin cytoskeleton"/>
    <property type="evidence" value="ECO:0007669"/>
    <property type="project" value="InterPro"/>
</dbReference>
<reference evidence="3" key="1">
    <citation type="submission" date="2017-02" db="UniProtKB">
        <authorList>
            <consortium name="WormBaseParasite"/>
        </authorList>
    </citation>
    <scope>IDENTIFICATION</scope>
</reference>
<dbReference type="SUPFAM" id="SSF50978">
    <property type="entry name" value="WD40 repeat-like"/>
    <property type="match status" value="1"/>
</dbReference>
<dbReference type="PANTHER" id="PTHR15435">
    <property type="entry name" value="KICSTOR COMPLEX PROTEIN KAPTIN"/>
    <property type="match status" value="1"/>
</dbReference>
<dbReference type="WBParaSite" id="ALUE_0001038901-mRNA-1">
    <property type="protein sequence ID" value="ALUE_0001038901-mRNA-1"/>
    <property type="gene ID" value="ALUE_0001038901"/>
</dbReference>